<dbReference type="Proteomes" id="UP000636187">
    <property type="component" value="Unassembled WGS sequence"/>
</dbReference>
<sequence length="54" mass="5839">MNKIIQNFSQDLLALNVSDLKLTLHGSGRIEAACGDAEVICRRCVLPLAVECVP</sequence>
<dbReference type="EMBL" id="JACJSW010000178">
    <property type="protein sequence ID" value="MBD2623297.1"/>
    <property type="molecule type" value="Genomic_DNA"/>
</dbReference>
<evidence type="ECO:0000313" key="1">
    <source>
        <dbReference type="EMBL" id="MBD2623297.1"/>
    </source>
</evidence>
<comment type="caution">
    <text evidence="1">The sequence shown here is derived from an EMBL/GenBank/DDBJ whole genome shotgun (WGS) entry which is preliminary data.</text>
</comment>
<evidence type="ECO:0000313" key="2">
    <source>
        <dbReference type="Proteomes" id="UP000636187"/>
    </source>
</evidence>
<keyword evidence="2" id="KW-1185">Reference proteome</keyword>
<name>A0ABR8HUV6_9CHRO</name>
<proteinExistence type="predicted"/>
<accession>A0ABR8HUV6</accession>
<dbReference type="RefSeq" id="WP_190722627.1">
    <property type="nucleotide sequence ID" value="NZ_JACJSW010000178.1"/>
</dbReference>
<organism evidence="1 2">
    <name type="scientific">Microcystis flos-aquae FACHB-1344</name>
    <dbReference type="NCBI Taxonomy" id="2692899"/>
    <lineage>
        <taxon>Bacteria</taxon>
        <taxon>Bacillati</taxon>
        <taxon>Cyanobacteriota</taxon>
        <taxon>Cyanophyceae</taxon>
        <taxon>Oscillatoriophycideae</taxon>
        <taxon>Chroococcales</taxon>
        <taxon>Microcystaceae</taxon>
        <taxon>Microcystis</taxon>
    </lineage>
</organism>
<reference evidence="1 2" key="1">
    <citation type="journal article" date="2020" name="ISME J.">
        <title>Comparative genomics reveals insights into cyanobacterial evolution and habitat adaptation.</title>
        <authorList>
            <person name="Chen M.Y."/>
            <person name="Teng W.K."/>
            <person name="Zhao L."/>
            <person name="Hu C.X."/>
            <person name="Zhou Y.K."/>
            <person name="Han B.P."/>
            <person name="Song L.R."/>
            <person name="Shu W.S."/>
        </authorList>
    </citation>
    <scope>NUCLEOTIDE SEQUENCE [LARGE SCALE GENOMIC DNA]</scope>
    <source>
        <strain evidence="1 2">FACHB-1344</strain>
    </source>
</reference>
<protein>
    <submittedName>
        <fullName evidence="1">Uncharacterized protein</fullName>
    </submittedName>
</protein>
<gene>
    <name evidence="1" type="ORF">H6G48_17100</name>
</gene>